<evidence type="ECO:0008006" key="5">
    <source>
        <dbReference type="Google" id="ProtNLM"/>
    </source>
</evidence>
<feature type="transmembrane region" description="Helical" evidence="2">
    <location>
        <begin position="179"/>
        <end position="205"/>
    </location>
</feature>
<protein>
    <recommendedName>
        <fullName evidence="5">Glycosyltransferase RgtA/B/C/D-like domain-containing protein</fullName>
    </recommendedName>
</protein>
<evidence type="ECO:0000313" key="3">
    <source>
        <dbReference type="EMBL" id="SFN95993.1"/>
    </source>
</evidence>
<feature type="transmembrane region" description="Helical" evidence="2">
    <location>
        <begin position="104"/>
        <end position="124"/>
    </location>
</feature>
<feature type="transmembrane region" description="Helical" evidence="2">
    <location>
        <begin position="225"/>
        <end position="243"/>
    </location>
</feature>
<sequence length="486" mass="54251">MTVAEEKKDERDTSGIRSDQRVRLPSARTRSSVIWMALGFMSGLEPLDDNSFLTHLQTGQWILAHGVPHGDIYSYTVPGTAWIAQSWLVEALYAAIDKTAGPSWILILDCIVNAAIALLAFRLADRLRGGARTAQLVLPALAVSLHFWVERPLVFGILALVLLIWIVEVPDSPIGRRPLVLLPVLMCLWANVHGSFALGFTYIALHLIGRWLEGAAPWRGAERRLLQASALAFAACFINPYGYRLVLFPVDLVSRGEVLRNVQEWGSPDFRTTLGAAFALWIAVFVIVLARGPGKASTRDLVVTVPFLLLGLWALRNIALAPLVGLPVAARVLGTRPEREERRHIADLGIIALVVAAVALFAGTTLSRPAFSFEKYPVRAMRVVEQNGLLGQRLFTTHTWNAYVIHEYWPRQKVFMDDRYDMYPVAFTKEYMKVREGGPEWRGMLDRYRVNVVIWETGTPLAGAIAADPGWRQIYRDGQATVLVRR</sequence>
<dbReference type="InParanoid" id="A0A1I5D9W8"/>
<feature type="region of interest" description="Disordered" evidence="1">
    <location>
        <begin position="1"/>
        <end position="23"/>
    </location>
</feature>
<name>A0A1I5D9W8_9ACTN</name>
<keyword evidence="2" id="KW-0472">Membrane</keyword>
<reference evidence="3 4" key="1">
    <citation type="submission" date="2016-10" db="EMBL/GenBank/DDBJ databases">
        <authorList>
            <person name="de Groot N.N."/>
        </authorList>
    </citation>
    <scope>NUCLEOTIDE SEQUENCE [LARGE SCALE GENOMIC DNA]</scope>
    <source>
        <strain evidence="3 4">DSM 43067</strain>
    </source>
</reference>
<feature type="transmembrane region" description="Helical" evidence="2">
    <location>
        <begin position="136"/>
        <end position="167"/>
    </location>
</feature>
<gene>
    <name evidence="3" type="ORF">SAMN04489713_103554</name>
</gene>
<accession>A0A1I5D9W8</accession>
<dbReference type="STRING" id="1993.SAMN04489713_103554"/>
<dbReference type="Proteomes" id="UP000183413">
    <property type="component" value="Unassembled WGS sequence"/>
</dbReference>
<feature type="transmembrane region" description="Helical" evidence="2">
    <location>
        <begin position="345"/>
        <end position="366"/>
    </location>
</feature>
<keyword evidence="2" id="KW-0812">Transmembrane</keyword>
<dbReference type="eggNOG" id="COG1287">
    <property type="taxonomic scope" value="Bacteria"/>
</dbReference>
<dbReference type="EMBL" id="FOVH01000003">
    <property type="protein sequence ID" value="SFN95993.1"/>
    <property type="molecule type" value="Genomic_DNA"/>
</dbReference>
<feature type="transmembrane region" description="Helical" evidence="2">
    <location>
        <begin position="301"/>
        <end position="325"/>
    </location>
</feature>
<proteinExistence type="predicted"/>
<dbReference type="RefSeq" id="WP_143118376.1">
    <property type="nucleotide sequence ID" value="NZ_FOVH01000003.1"/>
</dbReference>
<evidence type="ECO:0000256" key="1">
    <source>
        <dbReference type="SAM" id="MobiDB-lite"/>
    </source>
</evidence>
<feature type="compositionally biased region" description="Basic and acidic residues" evidence="1">
    <location>
        <begin position="1"/>
        <end position="22"/>
    </location>
</feature>
<keyword evidence="2" id="KW-1133">Transmembrane helix</keyword>
<keyword evidence="4" id="KW-1185">Reference proteome</keyword>
<evidence type="ECO:0000313" key="4">
    <source>
        <dbReference type="Proteomes" id="UP000183413"/>
    </source>
</evidence>
<feature type="transmembrane region" description="Helical" evidence="2">
    <location>
        <begin position="270"/>
        <end position="289"/>
    </location>
</feature>
<dbReference type="AlphaFoldDB" id="A0A1I5D9W8"/>
<evidence type="ECO:0000256" key="2">
    <source>
        <dbReference type="SAM" id="Phobius"/>
    </source>
</evidence>
<organism evidence="3 4">
    <name type="scientific">Actinomadura madurae</name>
    <dbReference type="NCBI Taxonomy" id="1993"/>
    <lineage>
        <taxon>Bacteria</taxon>
        <taxon>Bacillati</taxon>
        <taxon>Actinomycetota</taxon>
        <taxon>Actinomycetes</taxon>
        <taxon>Streptosporangiales</taxon>
        <taxon>Thermomonosporaceae</taxon>
        <taxon>Actinomadura</taxon>
    </lineage>
</organism>